<sequence>MSDPAWSQRGLVPGTPHHLLVSADKNCSRTDAVAPNQAMDHRRQKTRAASAPAGPGKSHSDVVNPHATTGLPYKRGGRSFTVNADQDSPSPPQASCAGAQYQRRHSFSRTHLSQAMHTVSQRQVNQDPNVTWRLSRGLAPVSLGGTPADMLHLGIGSQFNDQRVFNVGQRAAMFRGPHAFVPDGDHNFAQSHGLDAGSLEMRRLQLAERISNGYPGEPRYCSRPSARTYARHRSI</sequence>
<feature type="region of interest" description="Disordered" evidence="1">
    <location>
        <begin position="215"/>
        <end position="235"/>
    </location>
</feature>
<feature type="region of interest" description="Disordered" evidence="1">
    <location>
        <begin position="26"/>
        <end position="104"/>
    </location>
</feature>
<dbReference type="AlphaFoldDB" id="A0A6A6HJR4"/>
<evidence type="ECO:0000313" key="3">
    <source>
        <dbReference type="Proteomes" id="UP000800092"/>
    </source>
</evidence>
<dbReference type="EMBL" id="ML991777">
    <property type="protein sequence ID" value="KAF2238122.1"/>
    <property type="molecule type" value="Genomic_DNA"/>
</dbReference>
<protein>
    <submittedName>
        <fullName evidence="2">Uncharacterized protein</fullName>
    </submittedName>
</protein>
<evidence type="ECO:0000313" key="2">
    <source>
        <dbReference type="EMBL" id="KAF2238122.1"/>
    </source>
</evidence>
<dbReference type="Proteomes" id="UP000800092">
    <property type="component" value="Unassembled WGS sequence"/>
</dbReference>
<reference evidence="2" key="1">
    <citation type="journal article" date="2020" name="Stud. Mycol.">
        <title>101 Dothideomycetes genomes: a test case for predicting lifestyles and emergence of pathogens.</title>
        <authorList>
            <person name="Haridas S."/>
            <person name="Albert R."/>
            <person name="Binder M."/>
            <person name="Bloem J."/>
            <person name="Labutti K."/>
            <person name="Salamov A."/>
            <person name="Andreopoulos B."/>
            <person name="Baker S."/>
            <person name="Barry K."/>
            <person name="Bills G."/>
            <person name="Bluhm B."/>
            <person name="Cannon C."/>
            <person name="Castanera R."/>
            <person name="Culley D."/>
            <person name="Daum C."/>
            <person name="Ezra D."/>
            <person name="Gonzalez J."/>
            <person name="Henrissat B."/>
            <person name="Kuo A."/>
            <person name="Liang C."/>
            <person name="Lipzen A."/>
            <person name="Lutzoni F."/>
            <person name="Magnuson J."/>
            <person name="Mondo S."/>
            <person name="Nolan M."/>
            <person name="Ohm R."/>
            <person name="Pangilinan J."/>
            <person name="Park H.-J."/>
            <person name="Ramirez L."/>
            <person name="Alfaro M."/>
            <person name="Sun H."/>
            <person name="Tritt A."/>
            <person name="Yoshinaga Y."/>
            <person name="Zwiers L.-H."/>
            <person name="Turgeon B."/>
            <person name="Goodwin S."/>
            <person name="Spatafora J."/>
            <person name="Crous P."/>
            <person name="Grigoriev I."/>
        </authorList>
    </citation>
    <scope>NUCLEOTIDE SEQUENCE</scope>
    <source>
        <strain evidence="2">Tuck. ex Michener</strain>
    </source>
</reference>
<keyword evidence="3" id="KW-1185">Reference proteome</keyword>
<accession>A0A6A6HJR4</accession>
<gene>
    <name evidence="2" type="ORF">EV356DRAFT_529607</name>
</gene>
<name>A0A6A6HJR4_VIRVR</name>
<proteinExistence type="predicted"/>
<organism evidence="2 3">
    <name type="scientific">Viridothelium virens</name>
    <name type="common">Speckled blister lichen</name>
    <name type="synonym">Trypethelium virens</name>
    <dbReference type="NCBI Taxonomy" id="1048519"/>
    <lineage>
        <taxon>Eukaryota</taxon>
        <taxon>Fungi</taxon>
        <taxon>Dikarya</taxon>
        <taxon>Ascomycota</taxon>
        <taxon>Pezizomycotina</taxon>
        <taxon>Dothideomycetes</taxon>
        <taxon>Dothideomycetes incertae sedis</taxon>
        <taxon>Trypetheliales</taxon>
        <taxon>Trypetheliaceae</taxon>
        <taxon>Viridothelium</taxon>
    </lineage>
</organism>
<evidence type="ECO:0000256" key="1">
    <source>
        <dbReference type="SAM" id="MobiDB-lite"/>
    </source>
</evidence>